<proteinExistence type="predicted"/>
<dbReference type="EMBL" id="JAIWYP010000002">
    <property type="protein sequence ID" value="KAH3871986.1"/>
    <property type="molecule type" value="Genomic_DNA"/>
</dbReference>
<protein>
    <submittedName>
        <fullName evidence="1">Uncharacterized protein</fullName>
    </submittedName>
</protein>
<organism evidence="1 2">
    <name type="scientific">Dreissena polymorpha</name>
    <name type="common">Zebra mussel</name>
    <name type="synonym">Mytilus polymorpha</name>
    <dbReference type="NCBI Taxonomy" id="45954"/>
    <lineage>
        <taxon>Eukaryota</taxon>
        <taxon>Metazoa</taxon>
        <taxon>Spiralia</taxon>
        <taxon>Lophotrochozoa</taxon>
        <taxon>Mollusca</taxon>
        <taxon>Bivalvia</taxon>
        <taxon>Autobranchia</taxon>
        <taxon>Heteroconchia</taxon>
        <taxon>Euheterodonta</taxon>
        <taxon>Imparidentia</taxon>
        <taxon>Neoheterodontei</taxon>
        <taxon>Myida</taxon>
        <taxon>Dreissenoidea</taxon>
        <taxon>Dreissenidae</taxon>
        <taxon>Dreissena</taxon>
    </lineage>
</organism>
<evidence type="ECO:0000313" key="1">
    <source>
        <dbReference type="EMBL" id="KAH3871986.1"/>
    </source>
</evidence>
<sequence length="60" mass="6456">MPTDQSSRRQCSLYEDVKGGRTGLIACCQCPNLTVSSYYPSSNGTISLTNQAMDLCSISC</sequence>
<keyword evidence="2" id="KW-1185">Reference proteome</keyword>
<reference evidence="1" key="1">
    <citation type="journal article" date="2019" name="bioRxiv">
        <title>The Genome of the Zebra Mussel, Dreissena polymorpha: A Resource for Invasive Species Research.</title>
        <authorList>
            <person name="McCartney M.A."/>
            <person name="Auch B."/>
            <person name="Kono T."/>
            <person name="Mallez S."/>
            <person name="Zhang Y."/>
            <person name="Obille A."/>
            <person name="Becker A."/>
            <person name="Abrahante J.E."/>
            <person name="Garbe J."/>
            <person name="Badalamenti J.P."/>
            <person name="Herman A."/>
            <person name="Mangelson H."/>
            <person name="Liachko I."/>
            <person name="Sullivan S."/>
            <person name="Sone E.D."/>
            <person name="Koren S."/>
            <person name="Silverstein K.A.T."/>
            <person name="Beckman K.B."/>
            <person name="Gohl D.M."/>
        </authorList>
    </citation>
    <scope>NUCLEOTIDE SEQUENCE</scope>
    <source>
        <strain evidence="1">Duluth1</strain>
        <tissue evidence="1">Whole animal</tissue>
    </source>
</reference>
<dbReference type="AlphaFoldDB" id="A0A9D4M984"/>
<name>A0A9D4M984_DREPO</name>
<accession>A0A9D4M984</accession>
<gene>
    <name evidence="1" type="ORF">DPMN_035201</name>
</gene>
<reference evidence="1" key="2">
    <citation type="submission" date="2020-11" db="EMBL/GenBank/DDBJ databases">
        <authorList>
            <person name="McCartney M.A."/>
            <person name="Auch B."/>
            <person name="Kono T."/>
            <person name="Mallez S."/>
            <person name="Becker A."/>
            <person name="Gohl D.M."/>
            <person name="Silverstein K.A.T."/>
            <person name="Koren S."/>
            <person name="Bechman K.B."/>
            <person name="Herman A."/>
            <person name="Abrahante J.E."/>
            <person name="Garbe J."/>
        </authorList>
    </citation>
    <scope>NUCLEOTIDE SEQUENCE</scope>
    <source>
        <strain evidence="1">Duluth1</strain>
        <tissue evidence="1">Whole animal</tissue>
    </source>
</reference>
<evidence type="ECO:0000313" key="2">
    <source>
        <dbReference type="Proteomes" id="UP000828390"/>
    </source>
</evidence>
<comment type="caution">
    <text evidence="1">The sequence shown here is derived from an EMBL/GenBank/DDBJ whole genome shotgun (WGS) entry which is preliminary data.</text>
</comment>
<dbReference type="Proteomes" id="UP000828390">
    <property type="component" value="Unassembled WGS sequence"/>
</dbReference>